<keyword evidence="10" id="KW-1185">Reference proteome</keyword>
<dbReference type="Pfam" id="PF04039">
    <property type="entry name" value="MnhB"/>
    <property type="match status" value="1"/>
</dbReference>
<evidence type="ECO:0000313" key="10">
    <source>
        <dbReference type="Proteomes" id="UP000278006"/>
    </source>
</evidence>
<dbReference type="EMBL" id="RDQO01000001">
    <property type="protein sequence ID" value="RMX08199.1"/>
    <property type="molecule type" value="Genomic_DNA"/>
</dbReference>
<feature type="transmembrane region" description="Helical" evidence="7">
    <location>
        <begin position="109"/>
        <end position="131"/>
    </location>
</feature>
<evidence type="ECO:0000256" key="1">
    <source>
        <dbReference type="ARBA" id="ARBA00004651"/>
    </source>
</evidence>
<keyword evidence="3" id="KW-1003">Cell membrane</keyword>
<evidence type="ECO:0000256" key="3">
    <source>
        <dbReference type="ARBA" id="ARBA00022475"/>
    </source>
</evidence>
<dbReference type="OrthoDB" id="9798859at2"/>
<evidence type="ECO:0000256" key="2">
    <source>
        <dbReference type="ARBA" id="ARBA00009425"/>
    </source>
</evidence>
<dbReference type="GO" id="GO:0005886">
    <property type="term" value="C:plasma membrane"/>
    <property type="evidence" value="ECO:0007669"/>
    <property type="project" value="UniProtKB-SubCell"/>
</dbReference>
<feature type="domain" description="Na+/H+ antiporter MnhB subunit-related protein" evidence="8">
    <location>
        <begin position="5"/>
        <end position="124"/>
    </location>
</feature>
<dbReference type="PANTHER" id="PTHR33932">
    <property type="entry name" value="NA(+)/H(+) ANTIPORTER SUBUNIT B"/>
    <property type="match status" value="1"/>
</dbReference>
<evidence type="ECO:0000256" key="7">
    <source>
        <dbReference type="SAM" id="Phobius"/>
    </source>
</evidence>
<keyword evidence="6 7" id="KW-0472">Membrane</keyword>
<dbReference type="PANTHER" id="PTHR33932:SF4">
    <property type="entry name" value="NA(+)_H(+) ANTIPORTER SUBUNIT B"/>
    <property type="match status" value="1"/>
</dbReference>
<dbReference type="Proteomes" id="UP000278006">
    <property type="component" value="Unassembled WGS sequence"/>
</dbReference>
<keyword evidence="4 7" id="KW-0812">Transmembrane</keyword>
<dbReference type="InterPro" id="IPR007182">
    <property type="entry name" value="MnhB"/>
</dbReference>
<evidence type="ECO:0000256" key="5">
    <source>
        <dbReference type="ARBA" id="ARBA00022989"/>
    </source>
</evidence>
<dbReference type="AlphaFoldDB" id="A0A3M6R002"/>
<organism evidence="9 10">
    <name type="scientific">Corticibacter populi</name>
    <dbReference type="NCBI Taxonomy" id="1550736"/>
    <lineage>
        <taxon>Bacteria</taxon>
        <taxon>Pseudomonadati</taxon>
        <taxon>Pseudomonadota</taxon>
        <taxon>Betaproteobacteria</taxon>
        <taxon>Burkholderiales</taxon>
        <taxon>Comamonadaceae</taxon>
        <taxon>Corticibacter</taxon>
    </lineage>
</organism>
<comment type="subcellular location">
    <subcellularLocation>
        <location evidence="1">Cell membrane</location>
        <topology evidence="1">Multi-pass membrane protein</topology>
    </subcellularLocation>
</comment>
<reference evidence="9 10" key="1">
    <citation type="submission" date="2018-10" db="EMBL/GenBank/DDBJ databases">
        <title>Draft genome of Cortibacter populi DSM10536.</title>
        <authorList>
            <person name="Bernier A.-M."/>
            <person name="Bernard K."/>
        </authorList>
    </citation>
    <scope>NUCLEOTIDE SEQUENCE [LARGE SCALE GENOMIC DNA]</scope>
    <source>
        <strain evidence="9 10">DSM 105136</strain>
    </source>
</reference>
<protein>
    <submittedName>
        <fullName evidence="9">Na(+)/H(+) antiporter subunit B</fullName>
    </submittedName>
</protein>
<gene>
    <name evidence="9" type="ORF">D8I35_03540</name>
</gene>
<feature type="transmembrane region" description="Helical" evidence="7">
    <location>
        <begin position="67"/>
        <end position="89"/>
    </location>
</feature>
<name>A0A3M6R002_9BURK</name>
<feature type="transmembrane region" description="Helical" evidence="7">
    <location>
        <begin position="12"/>
        <end position="29"/>
    </location>
</feature>
<comment type="caution">
    <text evidence="9">The sequence shown here is derived from an EMBL/GenBank/DDBJ whole genome shotgun (WGS) entry which is preliminary data.</text>
</comment>
<proteinExistence type="inferred from homology"/>
<evidence type="ECO:0000256" key="4">
    <source>
        <dbReference type="ARBA" id="ARBA00022692"/>
    </source>
</evidence>
<evidence type="ECO:0000259" key="8">
    <source>
        <dbReference type="Pfam" id="PF04039"/>
    </source>
</evidence>
<accession>A0A3M6R002</accession>
<sequence length="151" mass="16386">MNSLIFKSTARLLFWAMLVASLVILWRGHNQPGGGFVGGLVAAMAFGVVALSQDVQVARRRLRVHPVALTGLGVLLAVLSGLPGMWRGAGFLTHQWLVFDNGFKLSTTLVFDVGVYCSVMGGMLCLVLRLYEDDAADSQARRNPQEQEAQP</sequence>
<evidence type="ECO:0000313" key="9">
    <source>
        <dbReference type="EMBL" id="RMX08199.1"/>
    </source>
</evidence>
<evidence type="ECO:0000256" key="6">
    <source>
        <dbReference type="ARBA" id="ARBA00023136"/>
    </source>
</evidence>
<dbReference type="InterPro" id="IPR050622">
    <property type="entry name" value="CPA3_antiporter_subunitB"/>
</dbReference>
<dbReference type="RefSeq" id="WP_122226322.1">
    <property type="nucleotide sequence ID" value="NZ_RDQO01000001.1"/>
</dbReference>
<feature type="transmembrane region" description="Helical" evidence="7">
    <location>
        <begin position="35"/>
        <end position="55"/>
    </location>
</feature>
<keyword evidence="5 7" id="KW-1133">Transmembrane helix</keyword>
<comment type="similarity">
    <text evidence="2">Belongs to the CPA3 antiporters (TC 2.A.63) subunit B family.</text>
</comment>